<keyword evidence="2" id="KW-1185">Reference proteome</keyword>
<dbReference type="Proteomes" id="UP000003781">
    <property type="component" value="Unassembled WGS sequence"/>
</dbReference>
<evidence type="ECO:0000313" key="2">
    <source>
        <dbReference type="Proteomes" id="UP000003781"/>
    </source>
</evidence>
<accession>A3II93</accession>
<proteinExistence type="predicted"/>
<protein>
    <submittedName>
        <fullName evidence="1">Uncharacterized protein</fullName>
    </submittedName>
</protein>
<name>A3II93_9CHRO</name>
<sequence>MIDIDISYPPHPHTWLISWSSG</sequence>
<reference evidence="1 2" key="1">
    <citation type="submission" date="2007-03" db="EMBL/GenBank/DDBJ databases">
        <authorList>
            <person name="Stal L."/>
            <person name="Ferriera S."/>
            <person name="Johnson J."/>
            <person name="Kravitz S."/>
            <person name="Beeson K."/>
            <person name="Sutton G."/>
            <person name="Rogers Y.-H."/>
            <person name="Friedman R."/>
            <person name="Frazier M."/>
            <person name="Venter J.C."/>
        </authorList>
    </citation>
    <scope>NUCLEOTIDE SEQUENCE [LARGE SCALE GENOMIC DNA]</scope>
    <source>
        <strain evidence="1 2">CCY0110</strain>
    </source>
</reference>
<comment type="caution">
    <text evidence="1">The sequence shown here is derived from an EMBL/GenBank/DDBJ whole genome shotgun (WGS) entry which is preliminary data.</text>
</comment>
<organism evidence="1 2">
    <name type="scientific">Crocosphaera chwakensis CCY0110</name>
    <dbReference type="NCBI Taxonomy" id="391612"/>
    <lineage>
        <taxon>Bacteria</taxon>
        <taxon>Bacillati</taxon>
        <taxon>Cyanobacteriota</taxon>
        <taxon>Cyanophyceae</taxon>
        <taxon>Oscillatoriophycideae</taxon>
        <taxon>Chroococcales</taxon>
        <taxon>Aphanothecaceae</taxon>
        <taxon>Crocosphaera</taxon>
        <taxon>Crocosphaera chwakensis</taxon>
    </lineage>
</organism>
<dbReference type="EMBL" id="AAXW01000002">
    <property type="protein sequence ID" value="EAZ93525.1"/>
    <property type="molecule type" value="Genomic_DNA"/>
</dbReference>
<evidence type="ECO:0000313" key="1">
    <source>
        <dbReference type="EMBL" id="EAZ93525.1"/>
    </source>
</evidence>
<gene>
    <name evidence="1" type="ORF">CY0110_17057</name>
</gene>
<dbReference type="AlphaFoldDB" id="A3II93"/>